<dbReference type="SUPFAM" id="SSF56235">
    <property type="entry name" value="N-terminal nucleophile aminohydrolases (Ntn hydrolases)"/>
    <property type="match status" value="1"/>
</dbReference>
<feature type="domain" description="Aspartate/ornithine carbamoyltransferase carbamoyl-P binding" evidence="5">
    <location>
        <begin position="498"/>
        <end position="580"/>
    </location>
</feature>
<accession>A0AAV0BRF3</accession>
<dbReference type="GO" id="GO:0016743">
    <property type="term" value="F:carboxyl- or carbamoyltransferase activity"/>
    <property type="evidence" value="ECO:0007669"/>
    <property type="project" value="InterPro"/>
</dbReference>
<dbReference type="EC" id="2.3.2.2" evidence="3"/>
<evidence type="ECO:0000256" key="2">
    <source>
        <dbReference type="PIRSR" id="PIRSR600101-1"/>
    </source>
</evidence>
<evidence type="ECO:0000256" key="3">
    <source>
        <dbReference type="RuleBase" id="RU368068"/>
    </source>
</evidence>
<reference evidence="6" key="1">
    <citation type="submission" date="2022-06" db="EMBL/GenBank/DDBJ databases">
        <authorList>
            <consortium name="SYNGENTA / RWTH Aachen University"/>
        </authorList>
    </citation>
    <scope>NUCLEOTIDE SEQUENCE</scope>
</reference>
<comment type="pathway">
    <text evidence="3">Sulfur metabolism; glutathione metabolism.</text>
</comment>
<protein>
    <recommendedName>
        <fullName evidence="3">Glutathione hydrolase</fullName>
        <ecNumber evidence="3">2.3.2.2</ecNumber>
        <ecNumber evidence="3">3.4.19.13</ecNumber>
    </recommendedName>
    <alternativeName>
        <fullName evidence="3">Gamma-glutamyltransferase</fullName>
    </alternativeName>
    <alternativeName>
        <fullName evidence="3">Gamma-glutamyltranspeptidase</fullName>
    </alternativeName>
</protein>
<keyword evidence="3" id="KW-0378">Hydrolase</keyword>
<dbReference type="GO" id="GO:0006520">
    <property type="term" value="P:amino acid metabolic process"/>
    <property type="evidence" value="ECO:0007669"/>
    <property type="project" value="InterPro"/>
</dbReference>
<dbReference type="AlphaFoldDB" id="A0AAV0BRF3"/>
<proteinExistence type="predicted"/>
<evidence type="ECO:0000313" key="6">
    <source>
        <dbReference type="EMBL" id="CAH7688141.1"/>
    </source>
</evidence>
<sequence>MGASALTQLKHSCNAAISSSSSSSPHPFTPFPSSISFLVLQQIIKAQPTPLTFLISNNGSHSAINPNQAYKLLPHAAADLASRLDSTPTPLSPRIASIVTAASLATRLSLLLSALVIQLIFETLRYLSTASLGISQRAIVSAVGGARAIHLSSAASPPTELDSLNSSYLDLLNCYTNVGIYVIHHLFTLAELFTLAGFNLTQTAVSTSFYTVVIAQQLVETINGDGGDVSIKDFSEYWPIVKRALKSNYLNQTFYTTHAPSSGPLLIYLLNILKKYQMNGTNQSPLFEHWFLEALKYTAAACTILGDPNFLNGTEILQFKKFTSKTFANQVEVDRSNVFLKTNWSPLQDQKFIGTVHRVVLSNETVYLDGFSHSKPGSGKYLGASLGLSARAVAGKTQHLQSVRDARKALSSFGSLGLPQLSTLQNQKARSSSPSLNPGRIGVPFEQTSLTGSRNTMKPSLSSQMEESRPAQSLFTPNLNSLSPPTIGLERHPAFHRRHILSVQQFTRQDLHALFSVAQEMRTQVESSGVVDILKGKVMCSMFYEPLTQTSASFEAAMNQLGGRIVSVSANKSSATKGEKQISFFSHCSHLDLSLRICH</sequence>
<dbReference type="Gene3D" id="1.10.246.130">
    <property type="match status" value="1"/>
</dbReference>
<feature type="compositionally biased region" description="Polar residues" evidence="4">
    <location>
        <begin position="446"/>
        <end position="482"/>
    </location>
</feature>
<dbReference type="PANTHER" id="PTHR11686:SF9">
    <property type="entry name" value="RE13973P"/>
    <property type="match status" value="1"/>
</dbReference>
<evidence type="ECO:0000256" key="4">
    <source>
        <dbReference type="SAM" id="MobiDB-lite"/>
    </source>
</evidence>
<dbReference type="InterPro" id="IPR043138">
    <property type="entry name" value="GGT_lsub"/>
</dbReference>
<comment type="catalytic activity">
    <reaction evidence="3">
        <text>an S-substituted glutathione + H2O = an S-substituted L-cysteinylglycine + L-glutamate</text>
        <dbReference type="Rhea" id="RHEA:59468"/>
        <dbReference type="ChEBI" id="CHEBI:15377"/>
        <dbReference type="ChEBI" id="CHEBI:29985"/>
        <dbReference type="ChEBI" id="CHEBI:90779"/>
        <dbReference type="ChEBI" id="CHEBI:143103"/>
        <dbReference type="EC" id="3.4.19.13"/>
    </reaction>
</comment>
<comment type="catalytic activity">
    <reaction evidence="3">
        <text>glutathione + H2O = L-cysteinylglycine + L-glutamate</text>
        <dbReference type="Rhea" id="RHEA:28807"/>
        <dbReference type="ChEBI" id="CHEBI:15377"/>
        <dbReference type="ChEBI" id="CHEBI:29985"/>
        <dbReference type="ChEBI" id="CHEBI:57925"/>
        <dbReference type="ChEBI" id="CHEBI:61694"/>
        <dbReference type="EC" id="3.4.19.13"/>
    </reaction>
</comment>
<dbReference type="SUPFAM" id="SSF53671">
    <property type="entry name" value="Aspartate/ornithine carbamoyltransferase"/>
    <property type="match status" value="1"/>
</dbReference>
<dbReference type="InterPro" id="IPR036901">
    <property type="entry name" value="Asp/Orn_carbamoylTrfase_sf"/>
</dbReference>
<dbReference type="EC" id="3.4.19.13" evidence="3"/>
<dbReference type="GO" id="GO:0016597">
    <property type="term" value="F:amino acid binding"/>
    <property type="evidence" value="ECO:0007669"/>
    <property type="project" value="InterPro"/>
</dbReference>
<dbReference type="Gene3D" id="3.40.50.1370">
    <property type="entry name" value="Aspartate/ornithine carbamoyltransferase"/>
    <property type="match status" value="1"/>
</dbReference>
<dbReference type="GO" id="GO:0006751">
    <property type="term" value="P:glutathione catabolic process"/>
    <property type="evidence" value="ECO:0007669"/>
    <property type="project" value="UniProtKB-UniRule"/>
</dbReference>
<comment type="catalytic activity">
    <reaction evidence="3">
        <text>an N-terminal (5-L-glutamyl)-[peptide] + an alpha-amino acid = 5-L-glutamyl amino acid + an N-terminal L-alpha-aminoacyl-[peptide]</text>
        <dbReference type="Rhea" id="RHEA:23904"/>
        <dbReference type="Rhea" id="RHEA-COMP:9780"/>
        <dbReference type="Rhea" id="RHEA-COMP:9795"/>
        <dbReference type="ChEBI" id="CHEBI:77644"/>
        <dbReference type="ChEBI" id="CHEBI:78597"/>
        <dbReference type="ChEBI" id="CHEBI:78599"/>
        <dbReference type="ChEBI" id="CHEBI:78608"/>
        <dbReference type="EC" id="2.3.2.2"/>
    </reaction>
</comment>
<dbReference type="Pfam" id="PF02729">
    <property type="entry name" value="OTCace_N"/>
    <property type="match status" value="1"/>
</dbReference>
<feature type="active site" description="Nucleophile" evidence="2">
    <location>
        <position position="355"/>
    </location>
</feature>
<dbReference type="PANTHER" id="PTHR11686">
    <property type="entry name" value="GAMMA GLUTAMYL TRANSPEPTIDASE"/>
    <property type="match status" value="1"/>
</dbReference>
<dbReference type="Proteomes" id="UP001153365">
    <property type="component" value="Unassembled WGS sequence"/>
</dbReference>
<organism evidence="6 7">
    <name type="scientific">Phakopsora pachyrhizi</name>
    <name type="common">Asian soybean rust disease fungus</name>
    <dbReference type="NCBI Taxonomy" id="170000"/>
    <lineage>
        <taxon>Eukaryota</taxon>
        <taxon>Fungi</taxon>
        <taxon>Dikarya</taxon>
        <taxon>Basidiomycota</taxon>
        <taxon>Pucciniomycotina</taxon>
        <taxon>Pucciniomycetes</taxon>
        <taxon>Pucciniales</taxon>
        <taxon>Phakopsoraceae</taxon>
        <taxon>Phakopsora</taxon>
    </lineage>
</organism>
<dbReference type="InterPro" id="IPR029055">
    <property type="entry name" value="Ntn_hydrolases_N"/>
</dbReference>
<dbReference type="Pfam" id="PF01019">
    <property type="entry name" value="G_glu_transpept"/>
    <property type="match status" value="1"/>
</dbReference>
<dbReference type="InterPro" id="IPR006132">
    <property type="entry name" value="Asp/Orn_carbamoyltranf_P-bd"/>
</dbReference>
<evidence type="ECO:0000256" key="1">
    <source>
        <dbReference type="ARBA" id="ARBA00022679"/>
    </source>
</evidence>
<dbReference type="GO" id="GO:0000324">
    <property type="term" value="C:fungal-type vacuole"/>
    <property type="evidence" value="ECO:0007669"/>
    <property type="project" value="TreeGrafter"/>
</dbReference>
<keyword evidence="1 3" id="KW-0808">Transferase</keyword>
<dbReference type="EMBL" id="CALTRL010005957">
    <property type="protein sequence ID" value="CAH7688141.1"/>
    <property type="molecule type" value="Genomic_DNA"/>
</dbReference>
<keyword evidence="7" id="KW-1185">Reference proteome</keyword>
<dbReference type="InterPro" id="IPR000101">
    <property type="entry name" value="GGT_peptidase"/>
</dbReference>
<comment type="caution">
    <text evidence="6">The sequence shown here is derived from an EMBL/GenBank/DDBJ whole genome shotgun (WGS) entry which is preliminary data.</text>
</comment>
<name>A0AAV0BRF3_PHAPC</name>
<evidence type="ECO:0000313" key="7">
    <source>
        <dbReference type="Proteomes" id="UP001153365"/>
    </source>
</evidence>
<dbReference type="GO" id="GO:0103068">
    <property type="term" value="F:leukotriene C4 gamma-glutamyl transferase activity"/>
    <property type="evidence" value="ECO:0007669"/>
    <property type="project" value="UniProtKB-EC"/>
</dbReference>
<dbReference type="GO" id="GO:0005886">
    <property type="term" value="C:plasma membrane"/>
    <property type="evidence" value="ECO:0007669"/>
    <property type="project" value="TreeGrafter"/>
</dbReference>
<feature type="compositionally biased region" description="Polar residues" evidence="4">
    <location>
        <begin position="424"/>
        <end position="436"/>
    </location>
</feature>
<gene>
    <name evidence="6" type="ORF">PPACK8108_LOCUS23057</name>
</gene>
<comment type="function">
    <text evidence="3">Cleaves the gamma-glutamyl peptide bond of glutathione and glutathione conjugates.</text>
</comment>
<evidence type="ECO:0000259" key="5">
    <source>
        <dbReference type="Pfam" id="PF02729"/>
    </source>
</evidence>
<keyword evidence="3" id="KW-0012">Acyltransferase</keyword>
<dbReference type="PRINTS" id="PR00101">
    <property type="entry name" value="ATCASE"/>
</dbReference>
<dbReference type="GO" id="GO:0036374">
    <property type="term" value="F:glutathione hydrolase activity"/>
    <property type="evidence" value="ECO:0007669"/>
    <property type="project" value="UniProtKB-UniRule"/>
</dbReference>
<feature type="region of interest" description="Disordered" evidence="4">
    <location>
        <begin position="424"/>
        <end position="482"/>
    </location>
</feature>